<dbReference type="InterPro" id="IPR027417">
    <property type="entry name" value="P-loop_NTPase"/>
</dbReference>
<dbReference type="GO" id="GO:0016887">
    <property type="term" value="F:ATP hydrolysis activity"/>
    <property type="evidence" value="ECO:0007669"/>
    <property type="project" value="TreeGrafter"/>
</dbReference>
<dbReference type="STRING" id="1121927.GOHSU_32_00050"/>
<dbReference type="PANTHER" id="PTHR43384:SF11">
    <property type="entry name" value="SEPTUM SITE DETERMINING PROTEIN"/>
    <property type="match status" value="1"/>
</dbReference>
<feature type="domain" description="Rv3660c-like CheY-like N-terminal" evidence="1">
    <location>
        <begin position="9"/>
        <end position="112"/>
    </location>
</feature>
<dbReference type="Gene3D" id="3.40.50.300">
    <property type="entry name" value="P-loop containing nucleotide triphosphate hydrolases"/>
    <property type="match status" value="1"/>
</dbReference>
<sequence length="352" mass="35531">MTDVLLALTGPVLYDDVARCGAAAGYRIARADPARCRHEWLRAGAVVVDGRALETLTGTAPPPRAGVLVVAGPEAAAGTWRDGLALGAQGGYVLPEEESQLVAALSGLRRPRRTAAPVLAVVGGHGGAGVSTFAAVLAETASRRGGGVLLLDVEPGGAGLDLLLGAEEVPGLRWNDITGETGSIAGPALSAALPGIGDRLRIATRARGDGSALSAETVLAVLDAARSNGELVVADLGRATDPAASGVLDSADLTVVVTAASVPGVAATRKLLARLGGRGDLRLVVRGPAPGGLSVEQVADAVGIPLLATLRTRRSLARRCEEGGLRPVARSPEGRAAATVLEALQALHRVRR</sequence>
<dbReference type="InterPro" id="IPR059050">
    <property type="entry name" value="Rv3660c_N"/>
</dbReference>
<dbReference type="GO" id="GO:0051782">
    <property type="term" value="P:negative regulation of cell division"/>
    <property type="evidence" value="ECO:0007669"/>
    <property type="project" value="TreeGrafter"/>
</dbReference>
<dbReference type="eggNOG" id="COG4963">
    <property type="taxonomic scope" value="Bacteria"/>
</dbReference>
<dbReference type="NCBIfam" id="TIGR03815">
    <property type="entry name" value="CpaE_hom_Actino"/>
    <property type="match status" value="1"/>
</dbReference>
<dbReference type="SUPFAM" id="SSF52540">
    <property type="entry name" value="P-loop containing nucleoside triphosphate hydrolases"/>
    <property type="match status" value="1"/>
</dbReference>
<dbReference type="AlphaFoldDB" id="L7LDR5"/>
<evidence type="ECO:0000313" key="2">
    <source>
        <dbReference type="EMBL" id="GAC58188.1"/>
    </source>
</evidence>
<evidence type="ECO:0000259" key="1">
    <source>
        <dbReference type="Pfam" id="PF26563"/>
    </source>
</evidence>
<dbReference type="PANTHER" id="PTHR43384">
    <property type="entry name" value="SEPTUM SITE-DETERMINING PROTEIN MIND HOMOLOG, CHLOROPLASTIC-RELATED"/>
    <property type="match status" value="1"/>
</dbReference>
<comment type="caution">
    <text evidence="2">The sequence shown here is derived from an EMBL/GenBank/DDBJ whole genome shotgun (WGS) entry which is preliminary data.</text>
</comment>
<dbReference type="Pfam" id="PF26563">
    <property type="entry name" value="Rv3660c_N"/>
    <property type="match status" value="1"/>
</dbReference>
<organism evidence="2 3">
    <name type="scientific">Gordonia hirsuta DSM 44140 = NBRC 16056</name>
    <dbReference type="NCBI Taxonomy" id="1121927"/>
    <lineage>
        <taxon>Bacteria</taxon>
        <taxon>Bacillati</taxon>
        <taxon>Actinomycetota</taxon>
        <taxon>Actinomycetes</taxon>
        <taxon>Mycobacteriales</taxon>
        <taxon>Gordoniaceae</taxon>
        <taxon>Gordonia</taxon>
    </lineage>
</organism>
<dbReference type="InterPro" id="IPR022521">
    <property type="entry name" value="Rv3660c"/>
</dbReference>
<dbReference type="EMBL" id="BANT01000032">
    <property type="protein sequence ID" value="GAC58188.1"/>
    <property type="molecule type" value="Genomic_DNA"/>
</dbReference>
<dbReference type="GO" id="GO:0009898">
    <property type="term" value="C:cytoplasmic side of plasma membrane"/>
    <property type="evidence" value="ECO:0007669"/>
    <property type="project" value="TreeGrafter"/>
</dbReference>
<reference evidence="2 3" key="1">
    <citation type="submission" date="2012-12" db="EMBL/GenBank/DDBJ databases">
        <title>Whole genome shotgun sequence of Gordonia hirsuta NBRC 16056.</title>
        <authorList>
            <person name="Isaki-Nakamura S."/>
            <person name="Hosoyama A."/>
            <person name="Tsuchikane K."/>
            <person name="Katsumata H."/>
            <person name="Baba S."/>
            <person name="Yamazaki S."/>
            <person name="Fujita N."/>
        </authorList>
    </citation>
    <scope>NUCLEOTIDE SEQUENCE [LARGE SCALE GENOMIC DNA]</scope>
    <source>
        <strain evidence="2 3">NBRC 16056</strain>
    </source>
</reference>
<dbReference type="OrthoDB" id="3252838at2"/>
<dbReference type="InterPro" id="IPR050625">
    <property type="entry name" value="ParA/MinD_ATPase"/>
</dbReference>
<accession>L7LDR5</accession>
<dbReference type="GO" id="GO:0005829">
    <property type="term" value="C:cytosol"/>
    <property type="evidence" value="ECO:0007669"/>
    <property type="project" value="TreeGrafter"/>
</dbReference>
<dbReference type="GO" id="GO:0005524">
    <property type="term" value="F:ATP binding"/>
    <property type="evidence" value="ECO:0007669"/>
    <property type="project" value="TreeGrafter"/>
</dbReference>
<name>L7LDR5_9ACTN</name>
<dbReference type="Proteomes" id="UP000053405">
    <property type="component" value="Unassembled WGS sequence"/>
</dbReference>
<protein>
    <recommendedName>
        <fullName evidence="1">Rv3660c-like CheY-like N-terminal domain-containing protein</fullName>
    </recommendedName>
</protein>
<keyword evidence="3" id="KW-1185">Reference proteome</keyword>
<dbReference type="RefSeq" id="WP_005941876.1">
    <property type="nucleotide sequence ID" value="NZ_ATVK01000055.1"/>
</dbReference>
<proteinExistence type="predicted"/>
<gene>
    <name evidence="2" type="ORF">GOHSU_32_00050</name>
</gene>
<evidence type="ECO:0000313" key="3">
    <source>
        <dbReference type="Proteomes" id="UP000053405"/>
    </source>
</evidence>